<evidence type="ECO:0000313" key="19">
    <source>
        <dbReference type="RefSeq" id="XP_030376645.1"/>
    </source>
</evidence>
<evidence type="ECO:0000256" key="5">
    <source>
        <dbReference type="ARBA" id="ARBA00022692"/>
    </source>
</evidence>
<dbReference type="Gene3D" id="6.10.140.2150">
    <property type="match status" value="1"/>
</dbReference>
<comment type="similarity">
    <text evidence="13">Belongs to the group II decarboxylase family. Sphingosine-1-phosphate lyase subfamily.</text>
</comment>
<keyword evidence="11" id="KW-0472">Membrane</keyword>
<evidence type="ECO:0000256" key="11">
    <source>
        <dbReference type="ARBA" id="ARBA00023136"/>
    </source>
</evidence>
<dbReference type="Gene3D" id="3.90.1150.10">
    <property type="entry name" value="Aspartate Aminotransferase, domain 1"/>
    <property type="match status" value="1"/>
</dbReference>
<keyword evidence="6" id="KW-0256">Endoplasmic reticulum</keyword>
<dbReference type="GO" id="GO:0008117">
    <property type="term" value="F:sphinganine-1-phosphate aldolase activity"/>
    <property type="evidence" value="ECO:0007669"/>
    <property type="project" value="UniProtKB-EC"/>
</dbReference>
<keyword evidence="10" id="KW-0443">Lipid metabolism</keyword>
<evidence type="ECO:0000256" key="16">
    <source>
        <dbReference type="PIRSR" id="PIRSR602129-50"/>
    </source>
</evidence>
<keyword evidence="8" id="KW-0746">Sphingolipid metabolism</keyword>
<evidence type="ECO:0000256" key="8">
    <source>
        <dbReference type="ARBA" id="ARBA00022919"/>
    </source>
</evidence>
<evidence type="ECO:0000256" key="2">
    <source>
        <dbReference type="ARBA" id="ARBA00004389"/>
    </source>
</evidence>
<dbReference type="InterPro" id="IPR050477">
    <property type="entry name" value="GrpII_AminoAcid_Decarb"/>
</dbReference>
<dbReference type="PANTHER" id="PTHR42735">
    <property type="match status" value="1"/>
</dbReference>
<dbReference type="RefSeq" id="XP_030376645.1">
    <property type="nucleotide sequence ID" value="XM_030520785.1"/>
</dbReference>
<dbReference type="Proteomes" id="UP000504634">
    <property type="component" value="Unplaced"/>
</dbReference>
<dbReference type="GO" id="GO:0030170">
    <property type="term" value="F:pyridoxal phosphate binding"/>
    <property type="evidence" value="ECO:0007669"/>
    <property type="project" value="InterPro"/>
</dbReference>
<evidence type="ECO:0000313" key="18">
    <source>
        <dbReference type="Proteomes" id="UP000504634"/>
    </source>
</evidence>
<dbReference type="GeneID" id="115625653"/>
<comment type="subcellular location">
    <subcellularLocation>
        <location evidence="2">Endoplasmic reticulum membrane</location>
        <topology evidence="2">Single-pass membrane protein</topology>
    </subcellularLocation>
</comment>
<dbReference type="Gene3D" id="3.40.640.10">
    <property type="entry name" value="Type I PLP-dependent aspartate aminotransferase-like (Major domain)"/>
    <property type="match status" value="1"/>
</dbReference>
<accession>A0A6J2TMA1</accession>
<dbReference type="PANTHER" id="PTHR42735:SF6">
    <property type="entry name" value="SPHINGOSINE-1-PHOSPHATE LYASE 1"/>
    <property type="match status" value="1"/>
</dbReference>
<keyword evidence="12 17" id="KW-0456">Lyase</keyword>
<dbReference type="RefSeq" id="XP_030376653.1">
    <property type="nucleotide sequence ID" value="XM_030520793.1"/>
</dbReference>
<evidence type="ECO:0000256" key="10">
    <source>
        <dbReference type="ARBA" id="ARBA00023098"/>
    </source>
</evidence>
<name>A0A6J2TMA1_DROLE</name>
<keyword evidence="18" id="KW-1185">Reference proteome</keyword>
<dbReference type="FunFam" id="6.10.140.2150:FF:000001">
    <property type="entry name" value="Sphingosine-1-phosphate lyase 1"/>
    <property type="match status" value="1"/>
</dbReference>
<proteinExistence type="inferred from homology"/>
<organism evidence="18 19">
    <name type="scientific">Drosophila lebanonensis</name>
    <name type="common">Fruit fly</name>
    <name type="synonym">Scaptodrosophila lebanonensis</name>
    <dbReference type="NCBI Taxonomy" id="7225"/>
    <lineage>
        <taxon>Eukaryota</taxon>
        <taxon>Metazoa</taxon>
        <taxon>Ecdysozoa</taxon>
        <taxon>Arthropoda</taxon>
        <taxon>Hexapoda</taxon>
        <taxon>Insecta</taxon>
        <taxon>Pterygota</taxon>
        <taxon>Neoptera</taxon>
        <taxon>Endopterygota</taxon>
        <taxon>Diptera</taxon>
        <taxon>Brachycera</taxon>
        <taxon>Muscomorpha</taxon>
        <taxon>Ephydroidea</taxon>
        <taxon>Drosophilidae</taxon>
        <taxon>Scaptodrosophila</taxon>
    </lineage>
</organism>
<keyword evidence="9" id="KW-1133">Transmembrane helix</keyword>
<evidence type="ECO:0000256" key="1">
    <source>
        <dbReference type="ARBA" id="ARBA00001933"/>
    </source>
</evidence>
<dbReference type="EC" id="4.1.2.27" evidence="14"/>
<dbReference type="CTD" id="46059"/>
<evidence type="ECO:0000313" key="20">
    <source>
        <dbReference type="RefSeq" id="XP_030376653.1"/>
    </source>
</evidence>
<keyword evidence="5" id="KW-0812">Transmembrane</keyword>
<keyword evidence="7 16" id="KW-0663">Pyridoxal phosphate</keyword>
<evidence type="ECO:0000256" key="17">
    <source>
        <dbReference type="RuleBase" id="RU000382"/>
    </source>
</evidence>
<reference evidence="19 20" key="1">
    <citation type="submission" date="2025-04" db="UniProtKB">
        <authorList>
            <consortium name="RefSeq"/>
        </authorList>
    </citation>
    <scope>IDENTIFICATION</scope>
    <source>
        <strain evidence="19 20">11010-0011.00</strain>
        <tissue evidence="19 20">Whole body</tissue>
    </source>
</reference>
<dbReference type="InterPro" id="IPR015424">
    <property type="entry name" value="PyrdxlP-dep_Trfase"/>
</dbReference>
<evidence type="ECO:0000256" key="12">
    <source>
        <dbReference type="ARBA" id="ARBA00023239"/>
    </source>
</evidence>
<evidence type="ECO:0000256" key="7">
    <source>
        <dbReference type="ARBA" id="ARBA00022898"/>
    </source>
</evidence>
<dbReference type="AlphaFoldDB" id="A0A6J2TMA1"/>
<feature type="modified residue" description="N6-(pyridoxal phosphate)lysine" evidence="16">
    <location>
        <position position="341"/>
    </location>
</feature>
<comment type="cofactor">
    <cofactor evidence="1 16 17">
        <name>pyridoxal 5'-phosphate</name>
        <dbReference type="ChEBI" id="CHEBI:597326"/>
    </cofactor>
</comment>
<dbReference type="InterPro" id="IPR015421">
    <property type="entry name" value="PyrdxlP-dep_Trfase_major"/>
</dbReference>
<evidence type="ECO:0000256" key="15">
    <source>
        <dbReference type="ARBA" id="ARBA00042568"/>
    </source>
</evidence>
<dbReference type="InterPro" id="IPR002129">
    <property type="entry name" value="PyrdxlP-dep_de-COase"/>
</dbReference>
<dbReference type="InterPro" id="IPR015422">
    <property type="entry name" value="PyrdxlP-dep_Trfase_small"/>
</dbReference>
<evidence type="ECO:0000256" key="9">
    <source>
        <dbReference type="ARBA" id="ARBA00022989"/>
    </source>
</evidence>
<evidence type="ECO:0000256" key="13">
    <source>
        <dbReference type="ARBA" id="ARBA00038302"/>
    </source>
</evidence>
<dbReference type="GO" id="GO:0019752">
    <property type="term" value="P:carboxylic acid metabolic process"/>
    <property type="evidence" value="ECO:0007669"/>
    <property type="project" value="InterPro"/>
</dbReference>
<dbReference type="SUPFAM" id="SSF53383">
    <property type="entry name" value="PLP-dependent transferases"/>
    <property type="match status" value="1"/>
</dbReference>
<dbReference type="CDD" id="cd06450">
    <property type="entry name" value="DOPA_deC_like"/>
    <property type="match status" value="1"/>
</dbReference>
<evidence type="ECO:0000256" key="14">
    <source>
        <dbReference type="ARBA" id="ARBA00038965"/>
    </source>
</evidence>
<dbReference type="GO" id="GO:0005789">
    <property type="term" value="C:endoplasmic reticulum membrane"/>
    <property type="evidence" value="ECO:0007669"/>
    <property type="project" value="UniProtKB-SubCell"/>
</dbReference>
<evidence type="ECO:0000256" key="4">
    <source>
        <dbReference type="ARBA" id="ARBA00004991"/>
    </source>
</evidence>
<dbReference type="FunFam" id="3.40.640.10:FF:000020">
    <property type="entry name" value="sphingosine-1-phosphate lyase 1"/>
    <property type="match status" value="1"/>
</dbReference>
<dbReference type="Pfam" id="PF00282">
    <property type="entry name" value="Pyridoxal_deC"/>
    <property type="match status" value="1"/>
</dbReference>
<dbReference type="OrthoDB" id="10254570at2759"/>
<protein>
    <recommendedName>
        <fullName evidence="14">sphinganine-1-phosphate aldolase</fullName>
        <ecNumber evidence="14">4.1.2.27</ecNumber>
    </recommendedName>
    <alternativeName>
        <fullName evidence="15">Sphingosine-1-phosphate aldolase</fullName>
    </alternativeName>
</protein>
<evidence type="ECO:0000256" key="3">
    <source>
        <dbReference type="ARBA" id="ARBA00004760"/>
    </source>
</evidence>
<evidence type="ECO:0000256" key="6">
    <source>
        <dbReference type="ARBA" id="ARBA00022824"/>
    </source>
</evidence>
<dbReference type="FunFam" id="3.90.1150.10:FF:000247">
    <property type="entry name" value="Sphingosine phosphate lyase, putative"/>
    <property type="match status" value="1"/>
</dbReference>
<sequence length="543" mass="60152">MRPFSGSDCIKPVTEGINRAFGNREPWQIATITATTVLGTVWIWTIFNQDESLYVRSKRQFFRLAKKIPSVRRQVEAELSKAKKDFEADIQKNNSHLSYSLQLPEQGLSKEQILSLVDDHLNAGHYNWRDGHVSGAVYAFKPELVELVTEVYGKASYTNPLHADLFPGICKMEAEVVRMACTLFHGDKNSCGTMTTGGTESILMAMKAYRDYARERGINKPNIVVPRTAHAAFDKGGQYFNIHVRYVDVDPKTYEVDMQKFTRAINSNTILLVGSAPNFPYGTIDNIEAIAALGVKHDIPVHVDACLGSFLVALVRHAGYSIRPFDFAVQGVTSISADTHKYGFAPKGSSVILYSEKKFKDHQFTVTTDWPGGVYGSPTVNGSRAGGIIAACWATMMSFGYDGYLEATKRIMDTARYIEQGVRKIDGVFVFGKPATSVIALGSNVFDIFRLSDSLCKLGWNLNALQFPSGLHICVTDMHTAPGVADKFIDDVRSCTAEILKDPGQPVVGKMALYGMAQRVPDRSVIGEVTRLFLHSMYYTPEQ</sequence>
<dbReference type="GO" id="GO:0030149">
    <property type="term" value="P:sphingolipid catabolic process"/>
    <property type="evidence" value="ECO:0007669"/>
    <property type="project" value="TreeGrafter"/>
</dbReference>
<comment type="pathway">
    <text evidence="3">Lipid metabolism; sphingolipid metabolism.</text>
</comment>
<comment type="pathway">
    <text evidence="4">Sphingolipid metabolism.</text>
</comment>
<gene>
    <name evidence="19 20" type="primary">LOC115625653</name>
</gene>